<dbReference type="InterPro" id="IPR050090">
    <property type="entry name" value="Tyrosine_recombinase_XerCD"/>
</dbReference>
<reference evidence="8 9" key="1">
    <citation type="submission" date="2023-12" db="EMBL/GenBank/DDBJ databases">
        <title>Streptomyces sp. V4-01.</title>
        <authorList>
            <person name="Somphong A."/>
            <person name="Phongsopitanun W."/>
        </authorList>
    </citation>
    <scope>NUCLEOTIDE SEQUENCE [LARGE SCALE GENOMIC DNA]</scope>
    <source>
        <strain evidence="8 9">V4-01</strain>
    </source>
</reference>
<keyword evidence="1" id="KW-0229">DNA integration</keyword>
<dbReference type="InterPro" id="IPR044068">
    <property type="entry name" value="CB"/>
</dbReference>
<accession>A0ABU7P5Y4</accession>
<dbReference type="Gene3D" id="1.10.443.10">
    <property type="entry name" value="Intergrase catalytic core"/>
    <property type="match status" value="1"/>
</dbReference>
<evidence type="ECO:0000256" key="1">
    <source>
        <dbReference type="ARBA" id="ARBA00022908"/>
    </source>
</evidence>
<keyword evidence="2 4" id="KW-0238">DNA-binding</keyword>
<feature type="compositionally biased region" description="Basic and acidic residues" evidence="5">
    <location>
        <begin position="33"/>
        <end position="46"/>
    </location>
</feature>
<keyword evidence="3" id="KW-0233">DNA recombination</keyword>
<feature type="region of interest" description="Disordered" evidence="5">
    <location>
        <begin position="1"/>
        <end position="46"/>
    </location>
</feature>
<dbReference type="InterPro" id="IPR002104">
    <property type="entry name" value="Integrase_catalytic"/>
</dbReference>
<dbReference type="SUPFAM" id="SSF56349">
    <property type="entry name" value="DNA breaking-rejoining enzymes"/>
    <property type="match status" value="1"/>
</dbReference>
<comment type="caution">
    <text evidence="8">The sequence shown here is derived from an EMBL/GenBank/DDBJ whole genome shotgun (WGS) entry which is preliminary data.</text>
</comment>
<dbReference type="PANTHER" id="PTHR30349">
    <property type="entry name" value="PHAGE INTEGRASE-RELATED"/>
    <property type="match status" value="1"/>
</dbReference>
<protein>
    <submittedName>
        <fullName evidence="8">Site-specific integrase</fullName>
    </submittedName>
</protein>
<evidence type="ECO:0000256" key="5">
    <source>
        <dbReference type="SAM" id="MobiDB-lite"/>
    </source>
</evidence>
<dbReference type="EMBL" id="JAZEWV010000002">
    <property type="protein sequence ID" value="MEE4541225.1"/>
    <property type="molecule type" value="Genomic_DNA"/>
</dbReference>
<evidence type="ECO:0000259" key="7">
    <source>
        <dbReference type="PROSITE" id="PS51900"/>
    </source>
</evidence>
<dbReference type="InterPro" id="IPR013762">
    <property type="entry name" value="Integrase-like_cat_sf"/>
</dbReference>
<dbReference type="Gene3D" id="1.10.150.130">
    <property type="match status" value="1"/>
</dbReference>
<keyword evidence="9" id="KW-1185">Reference proteome</keyword>
<dbReference type="InterPro" id="IPR010998">
    <property type="entry name" value="Integrase_recombinase_N"/>
</dbReference>
<dbReference type="InterPro" id="IPR004107">
    <property type="entry name" value="Integrase_SAM-like_N"/>
</dbReference>
<evidence type="ECO:0000259" key="6">
    <source>
        <dbReference type="PROSITE" id="PS51898"/>
    </source>
</evidence>
<name>A0ABU7P5Y4_9ACTN</name>
<dbReference type="RefSeq" id="WP_330793101.1">
    <property type="nucleotide sequence ID" value="NZ_JAZEWV010000002.1"/>
</dbReference>
<dbReference type="Pfam" id="PF00589">
    <property type="entry name" value="Phage_integrase"/>
    <property type="match status" value="1"/>
</dbReference>
<dbReference type="PANTHER" id="PTHR30349:SF91">
    <property type="entry name" value="INTA PROTEIN"/>
    <property type="match status" value="1"/>
</dbReference>
<dbReference type="PROSITE" id="PS51900">
    <property type="entry name" value="CB"/>
    <property type="match status" value="1"/>
</dbReference>
<dbReference type="Pfam" id="PF14659">
    <property type="entry name" value="Phage_int_SAM_3"/>
    <property type="match status" value="1"/>
</dbReference>
<evidence type="ECO:0000256" key="2">
    <source>
        <dbReference type="ARBA" id="ARBA00023125"/>
    </source>
</evidence>
<dbReference type="InterPro" id="IPR011010">
    <property type="entry name" value="DNA_brk_join_enz"/>
</dbReference>
<feature type="domain" description="Tyr recombinase" evidence="6">
    <location>
        <begin position="179"/>
        <end position="402"/>
    </location>
</feature>
<gene>
    <name evidence="8" type="ORF">V2S66_04490</name>
</gene>
<proteinExistence type="predicted"/>
<dbReference type="CDD" id="cd01189">
    <property type="entry name" value="INT_ICEBs1_C_like"/>
    <property type="match status" value="1"/>
</dbReference>
<evidence type="ECO:0000256" key="3">
    <source>
        <dbReference type="ARBA" id="ARBA00023172"/>
    </source>
</evidence>
<dbReference type="PROSITE" id="PS51898">
    <property type="entry name" value="TYR_RECOMBINASE"/>
    <property type="match status" value="1"/>
</dbReference>
<evidence type="ECO:0000313" key="8">
    <source>
        <dbReference type="EMBL" id="MEE4541225.1"/>
    </source>
</evidence>
<dbReference type="Proteomes" id="UP001344658">
    <property type="component" value="Unassembled WGS sequence"/>
</dbReference>
<evidence type="ECO:0000313" key="9">
    <source>
        <dbReference type="Proteomes" id="UP001344658"/>
    </source>
</evidence>
<organism evidence="8 9">
    <name type="scientific">Actinacidiphila polyblastidii</name>
    <dbReference type="NCBI Taxonomy" id="3110430"/>
    <lineage>
        <taxon>Bacteria</taxon>
        <taxon>Bacillati</taxon>
        <taxon>Actinomycetota</taxon>
        <taxon>Actinomycetes</taxon>
        <taxon>Kitasatosporales</taxon>
        <taxon>Streptomycetaceae</taxon>
        <taxon>Actinacidiphila</taxon>
    </lineage>
</organism>
<evidence type="ECO:0000256" key="4">
    <source>
        <dbReference type="PROSITE-ProRule" id="PRU01248"/>
    </source>
</evidence>
<feature type="domain" description="Core-binding (CB)" evidence="7">
    <location>
        <begin position="75"/>
        <end position="158"/>
    </location>
</feature>
<sequence length="427" mass="47755">MEEIPKRTRRPNGASSIYEGKDGKWHGRVTVGAKDDGTPDRRHVERKTEAGVIKAVRELEKQRDGGKVRKPGKRWTVASWLEHWVENIAEPVVSVNTIAGYRVAVRVHLTPGLGAHRLDKLEPEHVERFYAKMKAGGSKPATVHQVHRTFRTALNEAVRRRHITENPIRLAKPPTLDEEEVEPYTLEEISRLLDAAADRRHPVRWYLALALGLRQGEALGLRWSDVDLPNAVLRIRRSRLRPKYAHGCGGTCGKKHGGYCPERQPIRPAAKGTKSRAGKRTIGLPPQIAAMLEKHRTAQGIAQKDARQLWTAVHEDDDWVFTDALGKPVNPRFDYDEWKRLLRAAKVRDGRLHDARHTAATVLLILGIPDTAVDGVMGWEPGGAMRRRYQHLTDPVLKNIADRLGRTLWGGSDDGDDGAAGALVPAK</sequence>